<comment type="caution">
    <text evidence="2">The sequence shown here is derived from an EMBL/GenBank/DDBJ whole genome shotgun (WGS) entry which is preliminary data.</text>
</comment>
<feature type="compositionally biased region" description="Polar residues" evidence="1">
    <location>
        <begin position="11"/>
        <end position="20"/>
    </location>
</feature>
<evidence type="ECO:0000256" key="1">
    <source>
        <dbReference type="SAM" id="MobiDB-lite"/>
    </source>
</evidence>
<feature type="compositionally biased region" description="Basic and acidic residues" evidence="1">
    <location>
        <begin position="61"/>
        <end position="73"/>
    </location>
</feature>
<dbReference type="AlphaFoldDB" id="A0AAW0P3R3"/>
<name>A0AAW0P3R3_9GOBI</name>
<evidence type="ECO:0000313" key="3">
    <source>
        <dbReference type="Proteomes" id="UP001460270"/>
    </source>
</evidence>
<feature type="compositionally biased region" description="Polar residues" evidence="1">
    <location>
        <begin position="32"/>
        <end position="44"/>
    </location>
</feature>
<reference evidence="3" key="1">
    <citation type="submission" date="2024-04" db="EMBL/GenBank/DDBJ databases">
        <title>Salinicola lusitanus LLJ914,a marine bacterium isolated from the Okinawa Trough.</title>
        <authorList>
            <person name="Li J."/>
        </authorList>
    </citation>
    <scope>NUCLEOTIDE SEQUENCE [LARGE SCALE GENOMIC DNA]</scope>
</reference>
<accession>A0AAW0P3R3</accession>
<sequence length="276" mass="30577">MMTFLFPYIQPRSSRSNLDASPQVEEVPPSTPSTSEVEGTRTATPSPAPSFQSAASAPCTDRPRSRSPRDRGNSTRSATARSTVPASNKGRANKQGDIGDRLMTLLQEPQTPYVPETELDECHHFALSLVPILHRIVFLLHGILALVLQTVDNCELEARQHHQSLLYPGVKVGRNVSDNSKMNHWTLNYTRTSLHSAESSGSHVTHGETALCQRTGLISQRDERPQNKTLRTFLFNYINTELKAKGDVNDDAIITRVPRDNSAAEGEPLPLVLFRM</sequence>
<dbReference type="Proteomes" id="UP001460270">
    <property type="component" value="Unassembled WGS sequence"/>
</dbReference>
<feature type="region of interest" description="Disordered" evidence="1">
    <location>
        <begin position="1"/>
        <end position="98"/>
    </location>
</feature>
<gene>
    <name evidence="2" type="ORF">WMY93_015191</name>
</gene>
<keyword evidence="3" id="KW-1185">Reference proteome</keyword>
<evidence type="ECO:0000313" key="2">
    <source>
        <dbReference type="EMBL" id="KAK7910507.1"/>
    </source>
</evidence>
<dbReference type="EMBL" id="JBBPFD010000010">
    <property type="protein sequence ID" value="KAK7910507.1"/>
    <property type="molecule type" value="Genomic_DNA"/>
</dbReference>
<proteinExistence type="predicted"/>
<protein>
    <submittedName>
        <fullName evidence="2">Uncharacterized protein</fullName>
    </submittedName>
</protein>
<organism evidence="2 3">
    <name type="scientific">Mugilogobius chulae</name>
    <name type="common">yellowstripe goby</name>
    <dbReference type="NCBI Taxonomy" id="88201"/>
    <lineage>
        <taxon>Eukaryota</taxon>
        <taxon>Metazoa</taxon>
        <taxon>Chordata</taxon>
        <taxon>Craniata</taxon>
        <taxon>Vertebrata</taxon>
        <taxon>Euteleostomi</taxon>
        <taxon>Actinopterygii</taxon>
        <taxon>Neopterygii</taxon>
        <taxon>Teleostei</taxon>
        <taxon>Neoteleostei</taxon>
        <taxon>Acanthomorphata</taxon>
        <taxon>Gobiaria</taxon>
        <taxon>Gobiiformes</taxon>
        <taxon>Gobioidei</taxon>
        <taxon>Gobiidae</taxon>
        <taxon>Gobionellinae</taxon>
        <taxon>Mugilogobius</taxon>
    </lineage>
</organism>
<feature type="compositionally biased region" description="Polar residues" evidence="1">
    <location>
        <begin position="74"/>
        <end position="86"/>
    </location>
</feature>
<feature type="compositionally biased region" description="Low complexity" evidence="1">
    <location>
        <begin position="49"/>
        <end position="58"/>
    </location>
</feature>